<organism evidence="12">
    <name type="scientific">Spironucleus salmonicida</name>
    <dbReference type="NCBI Taxonomy" id="348837"/>
    <lineage>
        <taxon>Eukaryota</taxon>
        <taxon>Metamonada</taxon>
        <taxon>Diplomonadida</taxon>
        <taxon>Hexamitidae</taxon>
        <taxon>Hexamitinae</taxon>
        <taxon>Spironucleus</taxon>
    </lineage>
</organism>
<dbReference type="PANTHER" id="PTHR32518:SF3">
    <property type="entry name" value="4-ALPHA-GLUCANOTRANSFERASE"/>
    <property type="match status" value="1"/>
</dbReference>
<dbReference type="InterPro" id="IPR013783">
    <property type="entry name" value="Ig-like_fold"/>
</dbReference>
<evidence type="ECO:0000256" key="2">
    <source>
        <dbReference type="ARBA" id="ARBA00004496"/>
    </source>
</evidence>
<comment type="similarity">
    <text evidence="3">Belongs to the disproportionating enzyme family.</text>
</comment>
<dbReference type="Gene3D" id="3.20.20.80">
    <property type="entry name" value="Glycosidases"/>
    <property type="match status" value="2"/>
</dbReference>
<dbReference type="AlphaFoldDB" id="V6LYR7"/>
<keyword evidence="6" id="KW-0328">Glycosyltransferase</keyword>
<evidence type="ECO:0000256" key="6">
    <source>
        <dbReference type="ARBA" id="ARBA00022676"/>
    </source>
</evidence>
<keyword evidence="14" id="KW-1185">Reference proteome</keyword>
<sequence>MTMDITFHAANFKANLDEQIFILGNTPELGNGIRQNAIPLQFTYKNQFVTITFSKYESGTYRYFTKNQDDVAIHYLPQFKPNAQIILYDDLNFNRQTPWYSSVFEVISSKTVVPSYLDTIQAEQEILVRTFVPYPVEKVAIISSIDWNLHVPLIHIGNRQYEAKIKIVQADFNSFEYKFVINDQTFEQGPNRRLNTVTPRNCTKKIYIFSSIFNYAIEPQPKIAGINIPIFSLRSKESIGCGEFADLKIFSDLAAKSGIRVIQIIPVNDTISEFSWRDAQPYNGISVFGMHVMYLRLQDVQGSGEFKDLIENARVECKGEKMAMDYDKTVDVKMDIMRKIWNKNYEKLSASVQSWIDNTPNISYWIYGYSVFKYLHELNRTTDFNLWKKMDFYDPEQFKLLNMDDKQIYIRQIFNNKKLAKNILFYAFIQQNLDIQLYEAALHARQKGVFFKGDIPIGVHPCSVDTWERTDLFNMDTSTGAPPDQFSATGQNWDFPTYNWDAMRHNNDFEWWTRRFQAMERYFDSFRIDHVLGWFRIWEIPGTCCKGNGRLGHFAPCDPIAWDTLQKLGIWDVERLTRPLIDEQHCVPKLISSADFQFLVSKNFLVQDLQFGGFNLKFSERETVRLIENMKLQEIDFQRVKNSVILLSSNRCFTKDRLLPDVFCHPIFCNTKIDTETISFSLLPQQWKVLLRTIANDYFYKAHQDTWANSANIRLPIIGKSSQMLIIGEDLGLLAPIVPQKMKEHGLLGFRVHNMPSDPEDNFQKEENYTWMTVCTPGTHDCPTVRYWWDSNKKQVQLYWKECFNRTGDGWKAQLSVQDSLNIVRKHLHTQSMIAMFLWQDWAAITENTRFQGELIQENINNPALSDWYWCYRMPENIEHYIENDEFCQLIKHEISTSGRL</sequence>
<dbReference type="VEuPathDB" id="GiardiaDB:SS50377_20018"/>
<evidence type="ECO:0000256" key="3">
    <source>
        <dbReference type="ARBA" id="ARBA00005684"/>
    </source>
</evidence>
<dbReference type="EMBL" id="KI545952">
    <property type="protein sequence ID" value="EST49413.1"/>
    <property type="molecule type" value="Genomic_DNA"/>
</dbReference>
<evidence type="ECO:0000313" key="14">
    <source>
        <dbReference type="Proteomes" id="UP000018208"/>
    </source>
</evidence>
<dbReference type="InterPro" id="IPR003385">
    <property type="entry name" value="Glyco_hydro_77"/>
</dbReference>
<reference evidence="13" key="2">
    <citation type="submission" date="2020-12" db="EMBL/GenBank/DDBJ databases">
        <title>New Spironucleus salmonicida genome in near-complete chromosomes.</title>
        <authorList>
            <person name="Xu F."/>
            <person name="Kurt Z."/>
            <person name="Jimenez-Gonzalez A."/>
            <person name="Astvaldsson A."/>
            <person name="Andersson J.O."/>
            <person name="Svard S.G."/>
        </authorList>
    </citation>
    <scope>NUCLEOTIDE SEQUENCE</scope>
    <source>
        <strain evidence="13">ATCC 50377</strain>
    </source>
</reference>
<keyword evidence="8" id="KW-0119">Carbohydrate metabolism</keyword>
<dbReference type="PANTHER" id="PTHR32518">
    <property type="match status" value="1"/>
</dbReference>
<dbReference type="Pfam" id="PF00686">
    <property type="entry name" value="CBM_20"/>
    <property type="match status" value="1"/>
</dbReference>
<dbReference type="SMART" id="SM01065">
    <property type="entry name" value="CBM_2"/>
    <property type="match status" value="2"/>
</dbReference>
<dbReference type="EC" id="2.4.1.25" evidence="4"/>
<reference evidence="12 13" key="1">
    <citation type="journal article" date="2014" name="PLoS Genet.">
        <title>The Genome of Spironucleus salmonicida Highlights a Fish Pathogen Adapted to Fluctuating Environments.</title>
        <authorList>
            <person name="Xu F."/>
            <person name="Jerlstrom-Hultqvist J."/>
            <person name="Einarsson E."/>
            <person name="Astvaldsson A."/>
            <person name="Svard S.G."/>
            <person name="Andersson J.O."/>
        </authorList>
    </citation>
    <scope>NUCLEOTIDE SEQUENCE</scope>
    <source>
        <strain evidence="13">ATCC 50377</strain>
    </source>
</reference>
<dbReference type="GO" id="GO:0005975">
    <property type="term" value="P:carbohydrate metabolic process"/>
    <property type="evidence" value="ECO:0007669"/>
    <property type="project" value="InterPro"/>
</dbReference>
<dbReference type="EMBL" id="AUWU02000001">
    <property type="protein sequence ID" value="KAH0576672.1"/>
    <property type="molecule type" value="Genomic_DNA"/>
</dbReference>
<evidence type="ECO:0000256" key="9">
    <source>
        <dbReference type="ARBA" id="ARBA00031423"/>
    </source>
</evidence>
<feature type="domain" description="CBM20" evidence="11">
    <location>
        <begin position="2"/>
        <end position="97"/>
    </location>
</feature>
<dbReference type="InterPro" id="IPR013784">
    <property type="entry name" value="Carb-bd-like_fold"/>
</dbReference>
<keyword evidence="5" id="KW-0963">Cytoplasm</keyword>
<evidence type="ECO:0000259" key="11">
    <source>
        <dbReference type="SMART" id="SM01065"/>
    </source>
</evidence>
<evidence type="ECO:0000256" key="5">
    <source>
        <dbReference type="ARBA" id="ARBA00022490"/>
    </source>
</evidence>
<dbReference type="Proteomes" id="UP000018208">
    <property type="component" value="Unassembled WGS sequence"/>
</dbReference>
<evidence type="ECO:0000256" key="8">
    <source>
        <dbReference type="ARBA" id="ARBA00023277"/>
    </source>
</evidence>
<dbReference type="InterPro" id="IPR017853">
    <property type="entry name" value="GH"/>
</dbReference>
<dbReference type="Gene3D" id="2.60.40.10">
    <property type="entry name" value="Immunoglobulins"/>
    <property type="match status" value="1"/>
</dbReference>
<dbReference type="SUPFAM" id="SSF51445">
    <property type="entry name" value="(Trans)glycosidases"/>
    <property type="match status" value="1"/>
</dbReference>
<keyword evidence="7 12" id="KW-0808">Transferase</keyword>
<dbReference type="Pfam" id="PF02446">
    <property type="entry name" value="Glyco_hydro_77"/>
    <property type="match status" value="1"/>
</dbReference>
<evidence type="ECO:0000256" key="4">
    <source>
        <dbReference type="ARBA" id="ARBA00012560"/>
    </source>
</evidence>
<evidence type="ECO:0000256" key="1">
    <source>
        <dbReference type="ARBA" id="ARBA00000439"/>
    </source>
</evidence>
<dbReference type="OrthoDB" id="6123450at2759"/>
<evidence type="ECO:0000313" key="13">
    <source>
        <dbReference type="EMBL" id="KAH0576672.1"/>
    </source>
</evidence>
<accession>V6LYR7</accession>
<feature type="domain" description="CBM20" evidence="11">
    <location>
        <begin position="125"/>
        <end position="208"/>
    </location>
</feature>
<evidence type="ECO:0000256" key="10">
    <source>
        <dbReference type="ARBA" id="ARBA00031501"/>
    </source>
</evidence>
<evidence type="ECO:0000313" key="12">
    <source>
        <dbReference type="EMBL" id="EST49413.1"/>
    </source>
</evidence>
<dbReference type="InterPro" id="IPR002044">
    <property type="entry name" value="CBM20"/>
</dbReference>
<name>V6LYR7_9EUKA</name>
<comment type="subcellular location">
    <subcellularLocation>
        <location evidence="2">Cytoplasm</location>
    </subcellularLocation>
</comment>
<evidence type="ECO:0000256" key="7">
    <source>
        <dbReference type="ARBA" id="ARBA00022679"/>
    </source>
</evidence>
<proteinExistence type="inferred from homology"/>
<protein>
    <recommendedName>
        <fullName evidence="4">4-alpha-glucanotransferase</fullName>
        <ecNumber evidence="4">2.4.1.25</ecNumber>
    </recommendedName>
    <alternativeName>
        <fullName evidence="9">Amylomaltase</fullName>
    </alternativeName>
    <alternativeName>
        <fullName evidence="10">Disproportionating enzyme</fullName>
    </alternativeName>
</protein>
<dbReference type="SUPFAM" id="SSF49452">
    <property type="entry name" value="Starch-binding domain-like"/>
    <property type="match status" value="1"/>
</dbReference>
<dbReference type="GO" id="GO:0004134">
    <property type="term" value="F:4-alpha-glucanotransferase activity"/>
    <property type="evidence" value="ECO:0007669"/>
    <property type="project" value="UniProtKB-EC"/>
</dbReference>
<dbReference type="GO" id="GO:0005737">
    <property type="term" value="C:cytoplasm"/>
    <property type="evidence" value="ECO:0007669"/>
    <property type="project" value="UniProtKB-SubCell"/>
</dbReference>
<dbReference type="GO" id="GO:2001070">
    <property type="term" value="F:starch binding"/>
    <property type="evidence" value="ECO:0007669"/>
    <property type="project" value="InterPro"/>
</dbReference>
<comment type="catalytic activity">
    <reaction evidence="1">
        <text>Transfers a segment of a (1-&gt;4)-alpha-D-glucan to a new position in an acceptor, which may be glucose or a (1-&gt;4)-alpha-D-glucan.</text>
        <dbReference type="EC" id="2.4.1.25"/>
    </reaction>
</comment>
<gene>
    <name evidence="12" type="ORF">SS50377_10338</name>
    <name evidence="13" type="ORF">SS50377_20018</name>
</gene>